<dbReference type="InterPro" id="IPR038084">
    <property type="entry name" value="PduO/GlcC-like_sf"/>
</dbReference>
<feature type="signal peptide" evidence="1">
    <location>
        <begin position="1"/>
        <end position="24"/>
    </location>
</feature>
<name>A0A556QL50_9BACT</name>
<dbReference type="Gene3D" id="3.30.450.150">
    <property type="entry name" value="Haem-degrading domain"/>
    <property type="match status" value="2"/>
</dbReference>
<dbReference type="OrthoDB" id="182238at2"/>
<keyword evidence="1" id="KW-0732">Signal</keyword>
<dbReference type="RefSeq" id="WP_144353772.1">
    <property type="nucleotide sequence ID" value="NZ_CBCRVV010000008.1"/>
</dbReference>
<feature type="chain" id="PRO_5021817510" description="Heme-binding protein" evidence="1">
    <location>
        <begin position="25"/>
        <end position="653"/>
    </location>
</feature>
<dbReference type="SUPFAM" id="SSF143744">
    <property type="entry name" value="GlcG-like"/>
    <property type="match status" value="2"/>
</dbReference>
<comment type="caution">
    <text evidence="2">The sequence shown here is derived from an EMBL/GenBank/DDBJ whole genome shotgun (WGS) entry which is preliminary data.</text>
</comment>
<dbReference type="EMBL" id="VMBG01000002">
    <property type="protein sequence ID" value="TSJ77369.1"/>
    <property type="molecule type" value="Genomic_DNA"/>
</dbReference>
<evidence type="ECO:0000313" key="3">
    <source>
        <dbReference type="Proteomes" id="UP000315648"/>
    </source>
</evidence>
<dbReference type="PANTHER" id="PTHR34309">
    <property type="entry name" value="SLR1406 PROTEIN"/>
    <property type="match status" value="1"/>
</dbReference>
<reference evidence="2 3" key="1">
    <citation type="submission" date="2019-07" db="EMBL/GenBank/DDBJ databases">
        <title>Description of 53C-WASEF.</title>
        <authorList>
            <person name="Pitt A."/>
            <person name="Hahn M.W."/>
        </authorList>
    </citation>
    <scope>NUCLEOTIDE SEQUENCE [LARGE SCALE GENOMIC DNA]</scope>
    <source>
        <strain evidence="2 3">53C-WASEF</strain>
    </source>
</reference>
<organism evidence="2 3">
    <name type="scientific">Rariglobus hedericola</name>
    <dbReference type="NCBI Taxonomy" id="2597822"/>
    <lineage>
        <taxon>Bacteria</taxon>
        <taxon>Pseudomonadati</taxon>
        <taxon>Verrucomicrobiota</taxon>
        <taxon>Opitutia</taxon>
        <taxon>Opitutales</taxon>
        <taxon>Opitutaceae</taxon>
        <taxon>Rariglobus</taxon>
    </lineage>
</organism>
<keyword evidence="3" id="KW-1185">Reference proteome</keyword>
<evidence type="ECO:0000313" key="2">
    <source>
        <dbReference type="EMBL" id="TSJ77369.1"/>
    </source>
</evidence>
<dbReference type="Pfam" id="PF03928">
    <property type="entry name" value="HbpS-like"/>
    <property type="match status" value="2"/>
</dbReference>
<evidence type="ECO:0008006" key="4">
    <source>
        <dbReference type="Google" id="ProtNLM"/>
    </source>
</evidence>
<accession>A0A556QL50</accession>
<proteinExistence type="predicted"/>
<dbReference type="InterPro" id="IPR005624">
    <property type="entry name" value="PduO/GlcC-like"/>
</dbReference>
<dbReference type="AlphaFoldDB" id="A0A556QL50"/>
<gene>
    <name evidence="2" type="ORF">FPL22_14855</name>
</gene>
<evidence type="ECO:0000256" key="1">
    <source>
        <dbReference type="SAM" id="SignalP"/>
    </source>
</evidence>
<dbReference type="Proteomes" id="UP000315648">
    <property type="component" value="Unassembled WGS sequence"/>
</dbReference>
<sequence>MSRSRILCGVSTLIFSAAFSWMNAAQLSSADVERIYVQAADRAAESSMNSYVIALVDRDGRVLLVRRANGAGAVTATERAIAISKAGTAVFLSSNRHAFTTRTAGSIIQQNFPAGVLNRPPGPLVGVGFSNLALSDINFFRENDGVPNGTATPAGVLTPGSRILGTRLYASPGGVPLYVGGQLVAGIGVTGDGTETENASITGADGDEAVALAGQIGYGTGPELWGSNVFIDGIRVDYVASIARLASSSTSTLPPQPAPPAPVVWPVDVLGGVRGEVRALIKADPVPGLISGQPRLTAAEVRQVLALGAERTRLTRAGIRLPAGQGMQAFITVVNNPNQAGVPATVLGTFRTPDATIFSWDVSVQKARTAVFFSNATRAFSSRTVGFLAQTMYPPGINGTSAGPFNGLQERYSGPLLTGVGTPNANLPNGITIFPGGIPLYRNGVLIGAIGVSGDGIDQDDLVAASGTFGLQPAQAIRADETLYLGVRLPYAKFPRDSALETPVPAIAPGFPTFTALNFTEAELASGLITAPGVDTDGDGLSNLFEYAFGLDPRVADAAGAGPMISVNGSSRLEIVFRRVSAAIDLVYSVEVSTNLTTWTPIARSTGGGAVQNLGGAQSIVETGVGTLTVTVEDAVAVTGPGSRFLRLTVTRP</sequence>
<dbReference type="PANTHER" id="PTHR34309:SF1">
    <property type="entry name" value="PROTEIN GLCG"/>
    <property type="match status" value="1"/>
</dbReference>
<protein>
    <recommendedName>
        <fullName evidence="4">Heme-binding protein</fullName>
    </recommendedName>
</protein>
<dbReference type="InterPro" id="IPR052517">
    <property type="entry name" value="GlcG_carb_metab_protein"/>
</dbReference>